<evidence type="ECO:0000313" key="2">
    <source>
        <dbReference type="Proteomes" id="UP000641386"/>
    </source>
</evidence>
<organism evidence="1 2">
    <name type="scientific">Streptomyces spiralis</name>
    <dbReference type="NCBI Taxonomy" id="66376"/>
    <lineage>
        <taxon>Bacteria</taxon>
        <taxon>Bacillati</taxon>
        <taxon>Actinomycetota</taxon>
        <taxon>Actinomycetes</taxon>
        <taxon>Kitasatosporales</taxon>
        <taxon>Streptomycetaceae</taxon>
        <taxon>Streptomyces</taxon>
    </lineage>
</organism>
<reference evidence="1" key="2">
    <citation type="submission" date="2020-09" db="EMBL/GenBank/DDBJ databases">
        <authorList>
            <person name="Sun Q."/>
            <person name="Ohkuma M."/>
        </authorList>
    </citation>
    <scope>NUCLEOTIDE SEQUENCE</scope>
    <source>
        <strain evidence="1">JCM 3302</strain>
    </source>
</reference>
<gene>
    <name evidence="1" type="ORF">GCM10014715_79910</name>
</gene>
<reference evidence="1" key="1">
    <citation type="journal article" date="2014" name="Int. J. Syst. Evol. Microbiol.">
        <title>Complete genome sequence of Corynebacterium casei LMG S-19264T (=DSM 44701T), isolated from a smear-ripened cheese.</title>
        <authorList>
            <consortium name="US DOE Joint Genome Institute (JGI-PGF)"/>
            <person name="Walter F."/>
            <person name="Albersmeier A."/>
            <person name="Kalinowski J."/>
            <person name="Ruckert C."/>
        </authorList>
    </citation>
    <scope>NUCLEOTIDE SEQUENCE</scope>
    <source>
        <strain evidence="1">JCM 3302</strain>
    </source>
</reference>
<name>A0A919AKU0_9ACTN</name>
<protein>
    <submittedName>
        <fullName evidence="1">Uncharacterized protein</fullName>
    </submittedName>
</protein>
<keyword evidence="2" id="KW-1185">Reference proteome</keyword>
<evidence type="ECO:0000313" key="1">
    <source>
        <dbReference type="EMBL" id="GHF12243.1"/>
    </source>
</evidence>
<dbReference type="Proteomes" id="UP000641386">
    <property type="component" value="Unassembled WGS sequence"/>
</dbReference>
<proteinExistence type="predicted"/>
<comment type="caution">
    <text evidence="1">The sequence shown here is derived from an EMBL/GenBank/DDBJ whole genome shotgun (WGS) entry which is preliminary data.</text>
</comment>
<dbReference type="AlphaFoldDB" id="A0A919AKU0"/>
<accession>A0A919AKU0</accession>
<dbReference type="EMBL" id="BNBC01000062">
    <property type="protein sequence ID" value="GHF12243.1"/>
    <property type="molecule type" value="Genomic_DNA"/>
</dbReference>
<sequence>MARDGLLCRLRRTMCRFRFLLADVGVRRRSPGGAGHRHPVTTDGAGRHRPVGSRPACVMIPLRTHGNLLAAVSLVADRVVCTPRPPLSGGKRIAAALHRWGHRVRFAFLR</sequence>